<evidence type="ECO:0008006" key="4">
    <source>
        <dbReference type="Google" id="ProtNLM"/>
    </source>
</evidence>
<proteinExistence type="predicted"/>
<accession>A0ABS2DPY2</accession>
<organism evidence="2 3">
    <name type="scientific">Sutterella massiliensis</name>
    <dbReference type="NCBI Taxonomy" id="1816689"/>
    <lineage>
        <taxon>Bacteria</taxon>
        <taxon>Pseudomonadati</taxon>
        <taxon>Pseudomonadota</taxon>
        <taxon>Betaproteobacteria</taxon>
        <taxon>Burkholderiales</taxon>
        <taxon>Sutterellaceae</taxon>
        <taxon>Sutterella</taxon>
    </lineage>
</organism>
<comment type="caution">
    <text evidence="2">The sequence shown here is derived from an EMBL/GenBank/DDBJ whole genome shotgun (WGS) entry which is preliminary data.</text>
</comment>
<feature type="compositionally biased region" description="Polar residues" evidence="1">
    <location>
        <begin position="331"/>
        <end position="342"/>
    </location>
</feature>
<evidence type="ECO:0000313" key="2">
    <source>
        <dbReference type="EMBL" id="MBM6703380.1"/>
    </source>
</evidence>
<dbReference type="RefSeq" id="WP_205101860.1">
    <property type="nucleotide sequence ID" value="NZ_JACJJC010000003.1"/>
</dbReference>
<feature type="compositionally biased region" description="Basic and acidic residues" evidence="1">
    <location>
        <begin position="296"/>
        <end position="328"/>
    </location>
</feature>
<reference evidence="2 3" key="1">
    <citation type="journal article" date="2021" name="Sci. Rep.">
        <title>The distribution of antibiotic resistance genes in chicken gut microbiota commensals.</title>
        <authorList>
            <person name="Juricova H."/>
            <person name="Matiasovicova J."/>
            <person name="Kubasova T."/>
            <person name="Cejkova D."/>
            <person name="Rychlik I."/>
        </authorList>
    </citation>
    <scope>NUCLEOTIDE SEQUENCE [LARGE SCALE GENOMIC DNA]</scope>
    <source>
        <strain evidence="2 3">An829</strain>
    </source>
</reference>
<feature type="compositionally biased region" description="Basic and acidic residues" evidence="1">
    <location>
        <begin position="183"/>
        <end position="202"/>
    </location>
</feature>
<feature type="region of interest" description="Disordered" evidence="1">
    <location>
        <begin position="241"/>
        <end position="343"/>
    </location>
</feature>
<dbReference type="EMBL" id="JACJJC010000003">
    <property type="protein sequence ID" value="MBM6703380.1"/>
    <property type="molecule type" value="Genomic_DNA"/>
</dbReference>
<feature type="compositionally biased region" description="Basic residues" evidence="1">
    <location>
        <begin position="167"/>
        <end position="182"/>
    </location>
</feature>
<gene>
    <name evidence="2" type="ORF">H6A60_02530</name>
</gene>
<name>A0ABS2DPY2_9BURK</name>
<dbReference type="Proteomes" id="UP000715095">
    <property type="component" value="Unassembled WGS sequence"/>
</dbReference>
<protein>
    <recommendedName>
        <fullName evidence="4">UBA domain-containing protein</fullName>
    </recommendedName>
</protein>
<evidence type="ECO:0000256" key="1">
    <source>
        <dbReference type="SAM" id="MobiDB-lite"/>
    </source>
</evidence>
<keyword evidence="3" id="KW-1185">Reference proteome</keyword>
<feature type="compositionally biased region" description="Basic and acidic residues" evidence="1">
    <location>
        <begin position="246"/>
        <end position="262"/>
    </location>
</feature>
<evidence type="ECO:0000313" key="3">
    <source>
        <dbReference type="Proteomes" id="UP000715095"/>
    </source>
</evidence>
<feature type="compositionally biased region" description="Low complexity" evidence="1">
    <location>
        <begin position="274"/>
        <end position="290"/>
    </location>
</feature>
<feature type="compositionally biased region" description="Polar residues" evidence="1">
    <location>
        <begin position="141"/>
        <end position="157"/>
    </location>
</feature>
<sequence>MYAKLGFACLLIDFVTDFDGARILFCKRKLRKSKYKILDFVINWTAEYLQTQIRNASMLRDLLPFICRRLGLTTIQLGILDSLTLRLAVGQKLRKDQVAMLYADMPARDLEAVLSVFFEESPEGHLFSAEAQLLHDEMVNGTASSGASDATHATTEADNQEEEEKRIRRSQKASKASKARWKRERERRRQQQIEQAAEHGRPSSEQSHGLIEEARKQQLDSHEQRKDAQEENDAILQASVEQSAHAPEHSEEPQAWREHSEHAQAQTSTENVPAHPESTSTPSSSSAHESVLPRIAPKENNEDAQGKLEANEASEHSSEKAKSSEHLFQESGPSSQASSQALTRAHVRASDLIYPISDSDPIGSDQISNQWIEALRARGFAEGQLRKARGEFEALIRGGLSLEQLQVVADRVIANKPGDFAYAVRYLLAACTNELAAAKAGPPAMAKAPVGLVKAAPVAAPKKTEEEEVAALQRFLQQGANPFCLPDQKWSAVQRVLEHARDEWLLAGKAVEGISPSGKPVRDLRAAKQIKYYGVEDAKARIAKRHRN</sequence>
<feature type="region of interest" description="Disordered" evidence="1">
    <location>
        <begin position="141"/>
        <end position="210"/>
    </location>
</feature>